<dbReference type="Pfam" id="PF10670">
    <property type="entry name" value="DUF4198"/>
    <property type="match status" value="1"/>
</dbReference>
<keyword evidence="3" id="KW-1185">Reference proteome</keyword>
<dbReference type="Proteomes" id="UP001162802">
    <property type="component" value="Unassembled WGS sequence"/>
</dbReference>
<organism evidence="2 3">
    <name type="scientific">Novosphingobium mangrovi</name>
    <name type="common">ex Hu et al. 2023</name>
    <dbReference type="NCBI Taxonomy" id="2930094"/>
    <lineage>
        <taxon>Bacteria</taxon>
        <taxon>Pseudomonadati</taxon>
        <taxon>Pseudomonadota</taxon>
        <taxon>Alphaproteobacteria</taxon>
        <taxon>Sphingomonadales</taxon>
        <taxon>Sphingomonadaceae</taxon>
        <taxon>Novosphingobium</taxon>
    </lineage>
</organism>
<evidence type="ECO:0000256" key="1">
    <source>
        <dbReference type="SAM" id="SignalP"/>
    </source>
</evidence>
<evidence type="ECO:0000313" key="2">
    <source>
        <dbReference type="EMBL" id="MCJ1959096.1"/>
    </source>
</evidence>
<protein>
    <submittedName>
        <fullName evidence="2">DUF4198 domain-containing protein</fullName>
    </submittedName>
</protein>
<gene>
    <name evidence="2" type="ORF">MTR65_00175</name>
</gene>
<reference evidence="2" key="1">
    <citation type="submission" date="2022-03" db="EMBL/GenBank/DDBJ databases">
        <title>Identification of a novel bacterium isolated from mangrove sediments.</title>
        <authorList>
            <person name="Pan X."/>
        </authorList>
    </citation>
    <scope>NUCLEOTIDE SEQUENCE</scope>
    <source>
        <strain evidence="2">B2637</strain>
    </source>
</reference>
<proteinExistence type="predicted"/>
<dbReference type="InterPro" id="IPR019613">
    <property type="entry name" value="DUF4198"/>
</dbReference>
<sequence length="269" mass="29394">MTVPTGIRSALAPFALAASAALIPLPSNAHTGFMMPNVFVANTERMVTLESAFSEDFFHPEIALESEDFHVIGPDGERSAFDRVSPHKQVTILEAGMEEEGTYRFTSGVRRGRTGRMAMARGKWVPVRGDELPEGTQYVKTSQTETVSDVYVSKKGPTRAPVDVHVGRLEIHPITHPSDLYVDGPFAFEVLFDGKPLAGQELSLDRGNARYEQVKPHKALTTGADGKVDLSFEAPGVYILMTRHRADAPAGAETDIRSYTTSLTFEVQS</sequence>
<dbReference type="EMBL" id="JALHAT010000001">
    <property type="protein sequence ID" value="MCJ1959096.1"/>
    <property type="molecule type" value="Genomic_DNA"/>
</dbReference>
<name>A0ABT0A7D6_9SPHN</name>
<keyword evidence="1" id="KW-0732">Signal</keyword>
<feature type="signal peptide" evidence="1">
    <location>
        <begin position="1"/>
        <end position="29"/>
    </location>
</feature>
<comment type="caution">
    <text evidence="2">The sequence shown here is derived from an EMBL/GenBank/DDBJ whole genome shotgun (WGS) entry which is preliminary data.</text>
</comment>
<accession>A0ABT0A7D6</accession>
<evidence type="ECO:0000313" key="3">
    <source>
        <dbReference type="Proteomes" id="UP001162802"/>
    </source>
</evidence>
<feature type="chain" id="PRO_5047450024" evidence="1">
    <location>
        <begin position="30"/>
        <end position="269"/>
    </location>
</feature>
<dbReference type="RefSeq" id="WP_243796208.1">
    <property type="nucleotide sequence ID" value="NZ_JALHAT010000001.1"/>
</dbReference>